<dbReference type="AlphaFoldDB" id="A0A6N2LT61"/>
<dbReference type="EMBL" id="CAADRP010001608">
    <property type="protein sequence ID" value="VFU44807.1"/>
    <property type="molecule type" value="Genomic_DNA"/>
</dbReference>
<protein>
    <submittedName>
        <fullName evidence="2">Uncharacterized protein</fullName>
    </submittedName>
</protein>
<evidence type="ECO:0000256" key="1">
    <source>
        <dbReference type="SAM" id="MobiDB-lite"/>
    </source>
</evidence>
<sequence length="102" mass="11698">MNACPPSRPKLSQTRKAIAQSIHERKLTLLHLSFQKKKKKKIGNAEKIESPCGEEAGESREKGTLLLKEGERVKVSFGLSWFCRAQKLIQTRREDLDQTRIH</sequence>
<name>A0A6N2LT61_SALVM</name>
<evidence type="ECO:0000313" key="2">
    <source>
        <dbReference type="EMBL" id="VFU44807.1"/>
    </source>
</evidence>
<accession>A0A6N2LT61</accession>
<feature type="region of interest" description="Disordered" evidence="1">
    <location>
        <begin position="40"/>
        <end position="60"/>
    </location>
</feature>
<organism evidence="2">
    <name type="scientific">Salix viminalis</name>
    <name type="common">Common osier</name>
    <name type="synonym">Basket willow</name>
    <dbReference type="NCBI Taxonomy" id="40686"/>
    <lineage>
        <taxon>Eukaryota</taxon>
        <taxon>Viridiplantae</taxon>
        <taxon>Streptophyta</taxon>
        <taxon>Embryophyta</taxon>
        <taxon>Tracheophyta</taxon>
        <taxon>Spermatophyta</taxon>
        <taxon>Magnoliopsida</taxon>
        <taxon>eudicotyledons</taxon>
        <taxon>Gunneridae</taxon>
        <taxon>Pentapetalae</taxon>
        <taxon>rosids</taxon>
        <taxon>fabids</taxon>
        <taxon>Malpighiales</taxon>
        <taxon>Salicaceae</taxon>
        <taxon>Saliceae</taxon>
        <taxon>Salix</taxon>
    </lineage>
</organism>
<reference evidence="2" key="1">
    <citation type="submission" date="2019-03" db="EMBL/GenBank/DDBJ databases">
        <authorList>
            <person name="Mank J."/>
            <person name="Almeida P."/>
        </authorList>
    </citation>
    <scope>NUCLEOTIDE SEQUENCE</scope>
    <source>
        <strain evidence="2">78183</strain>
    </source>
</reference>
<proteinExistence type="predicted"/>
<gene>
    <name evidence="2" type="ORF">SVIM_LOCUS277215</name>
</gene>